<sequence>MRKMVCAAALALTAGSAQAQDEGAFVTFQALKPEVALEAAVAAMEYCRGEGYQVGVAVVDRFGTMQAFVRDRFAGAHVEETARRKAWTSVSFRTDTLALGELTAPGTIFSGIRDLSEPLALGGGVPIEAAGSLVAGIGVSGAPGPDLDDACAREGIAAIEEQLMGF</sequence>
<dbReference type="InterPro" id="IPR005624">
    <property type="entry name" value="PduO/GlcC-like"/>
</dbReference>
<reference evidence="2 3" key="1">
    <citation type="submission" date="2024-06" db="EMBL/GenBank/DDBJ databases">
        <title>Genome of Rhodovulum iodosum, a marine photoferrotroph.</title>
        <authorList>
            <person name="Bianchini G."/>
            <person name="Nikeleit V."/>
            <person name="Kappler A."/>
            <person name="Bryce C."/>
            <person name="Sanchez-Baracaldo P."/>
        </authorList>
    </citation>
    <scope>NUCLEOTIDE SEQUENCE [LARGE SCALE GENOMIC DNA]</scope>
    <source>
        <strain evidence="2 3">UT/N1</strain>
    </source>
</reference>
<comment type="caution">
    <text evidence="2">The sequence shown here is derived from an EMBL/GenBank/DDBJ whole genome shotgun (WGS) entry which is preliminary data.</text>
</comment>
<evidence type="ECO:0000313" key="3">
    <source>
        <dbReference type="Proteomes" id="UP001560019"/>
    </source>
</evidence>
<organism evidence="2 3">
    <name type="scientific">Rhodovulum iodosum</name>
    <dbReference type="NCBI Taxonomy" id="68291"/>
    <lineage>
        <taxon>Bacteria</taxon>
        <taxon>Pseudomonadati</taxon>
        <taxon>Pseudomonadota</taxon>
        <taxon>Alphaproteobacteria</taxon>
        <taxon>Rhodobacterales</taxon>
        <taxon>Paracoccaceae</taxon>
        <taxon>Rhodovulum</taxon>
    </lineage>
</organism>
<dbReference type="Pfam" id="PF03928">
    <property type="entry name" value="HbpS-like"/>
    <property type="match status" value="1"/>
</dbReference>
<gene>
    <name evidence="2" type="ORF">Ga0609869_002713</name>
</gene>
<protein>
    <recommendedName>
        <fullName evidence="4">Heme-binding protein</fullName>
    </recommendedName>
</protein>
<dbReference type="SUPFAM" id="SSF143744">
    <property type="entry name" value="GlcG-like"/>
    <property type="match status" value="1"/>
</dbReference>
<dbReference type="PANTHER" id="PTHR34309">
    <property type="entry name" value="SLR1406 PROTEIN"/>
    <property type="match status" value="1"/>
</dbReference>
<evidence type="ECO:0008006" key="4">
    <source>
        <dbReference type="Google" id="ProtNLM"/>
    </source>
</evidence>
<evidence type="ECO:0000256" key="1">
    <source>
        <dbReference type="SAM" id="SignalP"/>
    </source>
</evidence>
<dbReference type="EMBL" id="JBEHHI010000002">
    <property type="protein sequence ID" value="MEX5729360.1"/>
    <property type="molecule type" value="Genomic_DNA"/>
</dbReference>
<evidence type="ECO:0000313" key="2">
    <source>
        <dbReference type="EMBL" id="MEX5729360.1"/>
    </source>
</evidence>
<keyword evidence="3" id="KW-1185">Reference proteome</keyword>
<name>A0ABV3XVL9_9RHOB</name>
<dbReference type="InterPro" id="IPR038084">
    <property type="entry name" value="PduO/GlcC-like_sf"/>
</dbReference>
<accession>A0ABV3XVL9</accession>
<dbReference type="Gene3D" id="3.30.450.150">
    <property type="entry name" value="Haem-degrading domain"/>
    <property type="match status" value="1"/>
</dbReference>
<feature type="chain" id="PRO_5047498252" description="Heme-binding protein" evidence="1">
    <location>
        <begin position="20"/>
        <end position="166"/>
    </location>
</feature>
<dbReference type="Proteomes" id="UP001560019">
    <property type="component" value="Unassembled WGS sequence"/>
</dbReference>
<dbReference type="PANTHER" id="PTHR34309:SF10">
    <property type="entry name" value="SLR1406 PROTEIN"/>
    <property type="match status" value="1"/>
</dbReference>
<feature type="signal peptide" evidence="1">
    <location>
        <begin position="1"/>
        <end position="19"/>
    </location>
</feature>
<keyword evidence="1" id="KW-0732">Signal</keyword>
<proteinExistence type="predicted"/>
<dbReference type="InterPro" id="IPR052517">
    <property type="entry name" value="GlcG_carb_metab_protein"/>
</dbReference>